<reference evidence="2" key="1">
    <citation type="journal article" date="2014" name="Int. J. Syst. Evol. Microbiol.">
        <title>Complete genome sequence of Corynebacterium casei LMG S-19264T (=DSM 44701T), isolated from a smear-ripened cheese.</title>
        <authorList>
            <consortium name="US DOE Joint Genome Institute (JGI-PGF)"/>
            <person name="Walter F."/>
            <person name="Albersmeier A."/>
            <person name="Kalinowski J."/>
            <person name="Ruckert C."/>
        </authorList>
    </citation>
    <scope>NUCLEOTIDE SEQUENCE</scope>
    <source>
        <strain evidence="2">KCTC 32337</strain>
    </source>
</reference>
<evidence type="ECO:0000256" key="1">
    <source>
        <dbReference type="SAM" id="Phobius"/>
    </source>
</evidence>
<organism evidence="2 3">
    <name type="scientific">Paraglaciecola chathamensis</name>
    <dbReference type="NCBI Taxonomy" id="368405"/>
    <lineage>
        <taxon>Bacteria</taxon>
        <taxon>Pseudomonadati</taxon>
        <taxon>Pseudomonadota</taxon>
        <taxon>Gammaproteobacteria</taxon>
        <taxon>Alteromonadales</taxon>
        <taxon>Alteromonadaceae</taxon>
        <taxon>Paraglaciecola</taxon>
    </lineage>
</organism>
<feature type="transmembrane region" description="Helical" evidence="1">
    <location>
        <begin position="305"/>
        <end position="332"/>
    </location>
</feature>
<keyword evidence="1" id="KW-0472">Membrane</keyword>
<protein>
    <submittedName>
        <fullName evidence="2">Uncharacterized protein</fullName>
    </submittedName>
</protein>
<sequence length="397" mass="45462">MVTNKALTAYAAIFKLLGNRTLTDDDEFRGTISLNSEVLDSLRILEQFQLCNSSADLYKSGRRVTSVPIENIDSSHFNYDCLVFISSNWERGGLYIGKNWDILLKSPTRILNPIKQAFFTETSELISVDNVYFQNYLKLSNVCNLIDKVALPATGSNIRTIVFERDINISYTLKQSDLEHSFNTEALDRLLQEDIHHEAKTALVREALVKFLRDKGTNNRFGYLISHFNAFTSNLMLSYQSYVEQYTFDKVRKEYQEKQTEYIQKINETYSDIGAKVLAIPAGLWLAVFKLEEAPIASFGFMKNLIILVLCVLCMFYVVFHFSGQFSVLLSLKKEYSSLFDRLAAEHEDESKQIQISKSCIDSHACWTWWKLALSNLATIVVFVMVLTLSWFSVTVG</sequence>
<keyword evidence="1" id="KW-1133">Transmembrane helix</keyword>
<comment type="caution">
    <text evidence="2">The sequence shown here is derived from an EMBL/GenBank/DDBJ whole genome shotgun (WGS) entry which is preliminary data.</text>
</comment>
<evidence type="ECO:0000313" key="3">
    <source>
        <dbReference type="Proteomes" id="UP000622604"/>
    </source>
</evidence>
<evidence type="ECO:0000313" key="2">
    <source>
        <dbReference type="EMBL" id="GGZ82566.1"/>
    </source>
</evidence>
<name>A0A8H9IJS8_9ALTE</name>
<dbReference type="Proteomes" id="UP000622604">
    <property type="component" value="Unassembled WGS sequence"/>
</dbReference>
<dbReference type="AlphaFoldDB" id="A0A8H9IJS8"/>
<keyword evidence="1" id="KW-0812">Transmembrane</keyword>
<gene>
    <name evidence="2" type="ORF">GCM10011274_45410</name>
</gene>
<reference evidence="2" key="2">
    <citation type="submission" date="2020-09" db="EMBL/GenBank/DDBJ databases">
        <authorList>
            <person name="Sun Q."/>
            <person name="Kim S."/>
        </authorList>
    </citation>
    <scope>NUCLEOTIDE SEQUENCE</scope>
    <source>
        <strain evidence="2">KCTC 32337</strain>
    </source>
</reference>
<proteinExistence type="predicted"/>
<dbReference type="EMBL" id="BMZC01000021">
    <property type="protein sequence ID" value="GGZ82566.1"/>
    <property type="molecule type" value="Genomic_DNA"/>
</dbReference>
<feature type="transmembrane region" description="Helical" evidence="1">
    <location>
        <begin position="373"/>
        <end position="394"/>
    </location>
</feature>
<accession>A0A8H9IJS8</accession>